<dbReference type="GO" id="GO:0008168">
    <property type="term" value="F:methyltransferase activity"/>
    <property type="evidence" value="ECO:0007669"/>
    <property type="project" value="UniProtKB-KW"/>
</dbReference>
<dbReference type="Gene3D" id="3.90.550.10">
    <property type="entry name" value="Spore Coat Polysaccharide Biosynthesis Protein SpsA, Chain A"/>
    <property type="match status" value="1"/>
</dbReference>
<dbReference type="EMBL" id="BJCE01000031">
    <property type="protein sequence ID" value="GCL36243.1"/>
    <property type="molecule type" value="Genomic_DNA"/>
</dbReference>
<keyword evidence="3" id="KW-0489">Methyltransferase</keyword>
<protein>
    <submittedName>
        <fullName evidence="3">Methyltransferase domain family protein</fullName>
    </submittedName>
</protein>
<gene>
    <name evidence="3" type="ORF">SR1949_13450</name>
</gene>
<sequence>MKNNSFKAEVKQYFDKIAFDLDWWNRRNKYYYQDIQKLHNFIIPSGSNVLEIGCGTGDLLAATNPKLGVGIDFSETVVSIAKDKYPDLDFYCFDAENMNLDFFSNTPISYCKFDFIILSGVLGYLTDIQVVMERVKMFCHPRTRIILVFHNFLWEPVLRFAEKINQRRPQPPQNWLSMNDMMNFLAITGYQPVKIGRRFLIPKQIPIITNFINQYIGYLPIVNHLCLTNYVIARPAWYENINDVKKYNVSVIIPARNEAGNIAAAVERLPELGKSTEVIFIEGHSQDDTWDKIQEVVNNYQGNFTLKAFKQTGKGKADAVRLGFAKATGDILIILDADLTVQPEDLPKFVEVIATNHGEFINGSRLVYPYSHQAMPWLNSVANKFFALLISFLLDCNIKDTLCGTKVLWREDYEKIANNRSYFGDFDPFGDFDLLFGAAKLNLHIVEVPVRYQERTYGKSNISHFREGLILLGMCLYAAKKIKFIL</sequence>
<reference evidence="4" key="1">
    <citation type="submission" date="2019-02" db="EMBL/GenBank/DDBJ databases">
        <title>Draft genome sequence of Sphaerospermopsis reniformis NIES-1949.</title>
        <authorList>
            <person name="Yamaguchi H."/>
            <person name="Suzuki S."/>
            <person name="Kawachi M."/>
        </authorList>
    </citation>
    <scope>NUCLEOTIDE SEQUENCE [LARGE SCALE GENOMIC DNA]</scope>
    <source>
        <strain evidence="4">NIES-1949</strain>
    </source>
</reference>
<evidence type="ECO:0000259" key="1">
    <source>
        <dbReference type="Pfam" id="PF00535"/>
    </source>
</evidence>
<dbReference type="PANTHER" id="PTHR10859:SF91">
    <property type="entry name" value="DOLICHYL-PHOSPHATE BETA-GLUCOSYLTRANSFERASE"/>
    <property type="match status" value="1"/>
</dbReference>
<dbReference type="Proteomes" id="UP000300142">
    <property type="component" value="Unassembled WGS sequence"/>
</dbReference>
<dbReference type="InterPro" id="IPR029044">
    <property type="entry name" value="Nucleotide-diphossugar_trans"/>
</dbReference>
<dbReference type="SUPFAM" id="SSF53448">
    <property type="entry name" value="Nucleotide-diphospho-sugar transferases"/>
    <property type="match status" value="1"/>
</dbReference>
<dbReference type="Pfam" id="PF08242">
    <property type="entry name" value="Methyltransf_12"/>
    <property type="match status" value="1"/>
</dbReference>
<dbReference type="RefSeq" id="WP_137666817.1">
    <property type="nucleotide sequence ID" value="NZ_BJCE01000031.1"/>
</dbReference>
<keyword evidence="4" id="KW-1185">Reference proteome</keyword>
<dbReference type="SUPFAM" id="SSF53335">
    <property type="entry name" value="S-adenosyl-L-methionine-dependent methyltransferases"/>
    <property type="match status" value="1"/>
</dbReference>
<dbReference type="Pfam" id="PF00535">
    <property type="entry name" value="Glycos_transf_2"/>
    <property type="match status" value="1"/>
</dbReference>
<dbReference type="InterPro" id="IPR001173">
    <property type="entry name" value="Glyco_trans_2-like"/>
</dbReference>
<evidence type="ECO:0000313" key="3">
    <source>
        <dbReference type="EMBL" id="GCL36243.1"/>
    </source>
</evidence>
<dbReference type="GO" id="GO:0032259">
    <property type="term" value="P:methylation"/>
    <property type="evidence" value="ECO:0007669"/>
    <property type="project" value="UniProtKB-KW"/>
</dbReference>
<comment type="caution">
    <text evidence="3">The sequence shown here is derived from an EMBL/GenBank/DDBJ whole genome shotgun (WGS) entry which is preliminary data.</text>
</comment>
<name>A0A479ZXS2_9CYAN</name>
<dbReference type="CDD" id="cd02440">
    <property type="entry name" value="AdoMet_MTases"/>
    <property type="match status" value="1"/>
</dbReference>
<proteinExistence type="predicted"/>
<feature type="domain" description="Methyltransferase type 12" evidence="2">
    <location>
        <begin position="50"/>
        <end position="143"/>
    </location>
</feature>
<dbReference type="AlphaFoldDB" id="A0A479ZXS2"/>
<dbReference type="InterPro" id="IPR013217">
    <property type="entry name" value="Methyltransf_12"/>
</dbReference>
<dbReference type="PANTHER" id="PTHR10859">
    <property type="entry name" value="GLYCOSYL TRANSFERASE"/>
    <property type="match status" value="1"/>
</dbReference>
<evidence type="ECO:0000259" key="2">
    <source>
        <dbReference type="Pfam" id="PF08242"/>
    </source>
</evidence>
<keyword evidence="3" id="KW-0808">Transferase</keyword>
<dbReference type="GO" id="GO:0006487">
    <property type="term" value="P:protein N-linked glycosylation"/>
    <property type="evidence" value="ECO:0007669"/>
    <property type="project" value="TreeGrafter"/>
</dbReference>
<dbReference type="InterPro" id="IPR029063">
    <property type="entry name" value="SAM-dependent_MTases_sf"/>
</dbReference>
<feature type="domain" description="Glycosyltransferase 2-like" evidence="1">
    <location>
        <begin position="250"/>
        <end position="416"/>
    </location>
</feature>
<dbReference type="Gene3D" id="3.40.50.150">
    <property type="entry name" value="Vaccinia Virus protein VP39"/>
    <property type="match status" value="1"/>
</dbReference>
<evidence type="ECO:0000313" key="4">
    <source>
        <dbReference type="Proteomes" id="UP000300142"/>
    </source>
</evidence>
<dbReference type="CDD" id="cd04179">
    <property type="entry name" value="DPM_DPG-synthase_like"/>
    <property type="match status" value="1"/>
</dbReference>
<accession>A0A479ZXS2</accession>
<organism evidence="3 4">
    <name type="scientific">Sphaerospermopsis reniformis</name>
    <dbReference type="NCBI Taxonomy" id="531300"/>
    <lineage>
        <taxon>Bacteria</taxon>
        <taxon>Bacillati</taxon>
        <taxon>Cyanobacteriota</taxon>
        <taxon>Cyanophyceae</taxon>
        <taxon>Nostocales</taxon>
        <taxon>Aphanizomenonaceae</taxon>
        <taxon>Sphaerospermopsis</taxon>
    </lineage>
</organism>